<feature type="transmembrane region" description="Helical" evidence="1">
    <location>
        <begin position="130"/>
        <end position="152"/>
    </location>
</feature>
<evidence type="ECO:0000313" key="5">
    <source>
        <dbReference type="Proteomes" id="UP000243498"/>
    </source>
</evidence>
<dbReference type="Pfam" id="PF20684">
    <property type="entry name" value="Fung_rhodopsin"/>
    <property type="match status" value="1"/>
</dbReference>
<dbReference type="STRING" id="1081105.A0A167KDC8"/>
<dbReference type="OMA" id="TEVAMHF"/>
<dbReference type="EMBL" id="AZHC01000001">
    <property type="protein sequence ID" value="OAA51581.1"/>
    <property type="molecule type" value="Genomic_DNA"/>
</dbReference>
<dbReference type="AlphaFoldDB" id="A0A167KDC8"/>
<comment type="caution">
    <text evidence="3">The sequence shown here is derived from an EMBL/GenBank/DDBJ whole genome shotgun (WGS) entry which is preliminary data.</text>
</comment>
<reference evidence="3 5" key="1">
    <citation type="journal article" date="2016" name="Genome Biol. Evol.">
        <title>Divergent and convergent evolution of fungal pathogenicity.</title>
        <authorList>
            <person name="Shang Y."/>
            <person name="Xiao G."/>
            <person name="Zheng P."/>
            <person name="Cen K."/>
            <person name="Zhan S."/>
            <person name="Wang C."/>
        </authorList>
    </citation>
    <scope>NUCLEOTIDE SEQUENCE [LARGE SCALE GENOMIC DNA]</scope>
    <source>
        <strain evidence="3 5">RCEF 4871</strain>
    </source>
</reference>
<reference evidence="4" key="3">
    <citation type="journal article" date="2019" name="Microbiol. Resour. Announc.">
        <title>Genome Sequence of Metarhizium rileyi, a Microbial Control Agent for Lepidoptera.</title>
        <authorList>
            <person name="Binneck E."/>
            <person name="Lastra C.C.L."/>
            <person name="Sosa-Gomez D.R."/>
        </authorList>
    </citation>
    <scope>NUCLEOTIDE SEQUENCE</scope>
    <source>
        <strain evidence="4">Cep018-CH2</strain>
    </source>
</reference>
<dbReference type="EMBL" id="SBHS01000009">
    <property type="protein sequence ID" value="TWU75000.1"/>
    <property type="molecule type" value="Genomic_DNA"/>
</dbReference>
<dbReference type="InterPro" id="IPR049326">
    <property type="entry name" value="Rhodopsin_dom_fungi"/>
</dbReference>
<organism evidence="3 5">
    <name type="scientific">Metarhizium rileyi (strain RCEF 4871)</name>
    <name type="common">Nomuraea rileyi</name>
    <dbReference type="NCBI Taxonomy" id="1649241"/>
    <lineage>
        <taxon>Eukaryota</taxon>
        <taxon>Fungi</taxon>
        <taxon>Dikarya</taxon>
        <taxon>Ascomycota</taxon>
        <taxon>Pezizomycotina</taxon>
        <taxon>Sordariomycetes</taxon>
        <taxon>Hypocreomycetidae</taxon>
        <taxon>Hypocreales</taxon>
        <taxon>Clavicipitaceae</taxon>
        <taxon>Metarhizium</taxon>
    </lineage>
</organism>
<feature type="domain" description="Rhodopsin" evidence="2">
    <location>
        <begin position="37"/>
        <end position="272"/>
    </location>
</feature>
<dbReference type="OrthoDB" id="3918601at2759"/>
<accession>A0A167KDC8</accession>
<feature type="transmembrane region" description="Helical" evidence="1">
    <location>
        <begin position="98"/>
        <end position="118"/>
    </location>
</feature>
<keyword evidence="5" id="KW-1185">Reference proteome</keyword>
<keyword evidence="1" id="KW-0472">Membrane</keyword>
<feature type="transmembrane region" description="Helical" evidence="1">
    <location>
        <begin position="172"/>
        <end position="196"/>
    </location>
</feature>
<feature type="transmembrane region" description="Helical" evidence="1">
    <location>
        <begin position="20"/>
        <end position="41"/>
    </location>
</feature>
<sequence length="371" mass="40372">MSLSTPSSLAVTTSDHGGLIVITAVVGATWTVLVFLIRLYMRLRLNGPFGRDDGAASFATASGLVQVALTLAAVGKGLGRQESLLAADEVGSALKLNYAANLVYIVAICGSKCAMFLLITRLGQEKRHLLATNSVTMLTIIWAVVSLFLMAFQCSLPEPWDIRDSSRCSTLVTRWVVVETFSTVIELSVSALSMTLVWGLSMKTRTKVMVVCAFSAQLFVIIPIVFRLHFVQRSRDTTDATFDSTDVVITTQVVMHFSIMAATFPCFRQFLQAFDSGLGATTKIATERGTGSRSQSSYAMQTLASARDDSGAIRSRARLRPDPTVEIVTEIAARAADRGAEDMSIDSSGSDKAIWTRREWEVHFEARERGS</sequence>
<dbReference type="PANTHER" id="PTHR39614:SF2">
    <property type="entry name" value="INTEGRAL MEMBRANE PROTEIN"/>
    <property type="match status" value="1"/>
</dbReference>
<evidence type="ECO:0000313" key="6">
    <source>
        <dbReference type="Proteomes" id="UP000317257"/>
    </source>
</evidence>
<evidence type="ECO:0000259" key="2">
    <source>
        <dbReference type="Pfam" id="PF20684"/>
    </source>
</evidence>
<dbReference type="Proteomes" id="UP000317257">
    <property type="component" value="Unassembled WGS sequence"/>
</dbReference>
<evidence type="ECO:0000313" key="3">
    <source>
        <dbReference type="EMBL" id="OAA51581.1"/>
    </source>
</evidence>
<protein>
    <recommendedName>
        <fullName evidence="2">Rhodopsin domain-containing protein</fullName>
    </recommendedName>
</protein>
<accession>A0A5C6GBZ0</accession>
<proteinExistence type="predicted"/>
<feature type="transmembrane region" description="Helical" evidence="1">
    <location>
        <begin position="208"/>
        <end position="226"/>
    </location>
</feature>
<dbReference type="Proteomes" id="UP000243498">
    <property type="component" value="Unassembled WGS sequence"/>
</dbReference>
<gene>
    <name evidence="4" type="ORF">ED733_005955</name>
    <name evidence="3" type="ORF">NOR_00174</name>
</gene>
<dbReference type="PANTHER" id="PTHR39614">
    <property type="entry name" value="INTEGRAL MEMBRANE PROTEIN"/>
    <property type="match status" value="1"/>
</dbReference>
<evidence type="ECO:0000313" key="4">
    <source>
        <dbReference type="EMBL" id="TWU75000.1"/>
    </source>
</evidence>
<name>A0A167KDC8_METRR</name>
<keyword evidence="1" id="KW-0812">Transmembrane</keyword>
<keyword evidence="1" id="KW-1133">Transmembrane helix</keyword>
<evidence type="ECO:0000256" key="1">
    <source>
        <dbReference type="SAM" id="Phobius"/>
    </source>
</evidence>
<reference evidence="6" key="2">
    <citation type="submission" date="2018-12" db="EMBL/GenBank/DDBJ databases">
        <title>The complete genome of Metarhizium rileyi, a key fungal pathogen of Lepidoptera.</title>
        <authorList>
            <person name="Binneck E."/>
            <person name="Lastra C.C.L."/>
            <person name="Sosa-Gomez D.R."/>
        </authorList>
    </citation>
    <scope>NUCLEOTIDE SEQUENCE [LARGE SCALE GENOMIC DNA]</scope>
    <source>
        <strain evidence="6">Cep018-CH2</strain>
    </source>
</reference>